<gene>
    <name evidence="1" type="ORF">MOC_2926</name>
</gene>
<dbReference type="GeneID" id="6138559"/>
<dbReference type="STRING" id="693986.MOC_2926"/>
<dbReference type="Proteomes" id="UP000029492">
    <property type="component" value="Chromosome"/>
</dbReference>
<dbReference type="EMBL" id="CP003811">
    <property type="protein sequence ID" value="AIQ90681.1"/>
    <property type="molecule type" value="Genomic_DNA"/>
</dbReference>
<proteinExistence type="predicted"/>
<name>A0A089NRX3_9HYPH</name>
<organism evidence="1 2">
    <name type="scientific">Methylobacterium oryzae CBMB20</name>
    <dbReference type="NCBI Taxonomy" id="693986"/>
    <lineage>
        <taxon>Bacteria</taxon>
        <taxon>Pseudomonadati</taxon>
        <taxon>Pseudomonadota</taxon>
        <taxon>Alphaproteobacteria</taxon>
        <taxon>Hyphomicrobiales</taxon>
        <taxon>Methylobacteriaceae</taxon>
        <taxon>Methylobacterium</taxon>
    </lineage>
</organism>
<sequence>MTAPADTTAVLALLRERVDAAGSQRAWASAHGLSHSYVGEVLRGSRAPGARVLQALGLRRDVVFTPVERGR</sequence>
<dbReference type="AlphaFoldDB" id="A0A089NRX3"/>
<evidence type="ECO:0000313" key="2">
    <source>
        <dbReference type="Proteomes" id="UP000029492"/>
    </source>
</evidence>
<accession>A0A089NRX3</accession>
<dbReference type="RefSeq" id="WP_012319483.1">
    <property type="nucleotide sequence ID" value="NZ_CP003811.1"/>
</dbReference>
<dbReference type="KEGG" id="mor:MOC_2926"/>
<evidence type="ECO:0000313" key="1">
    <source>
        <dbReference type="EMBL" id="AIQ90681.1"/>
    </source>
</evidence>
<dbReference type="eggNOG" id="ENOG50310GV">
    <property type="taxonomic scope" value="Bacteria"/>
</dbReference>
<reference evidence="1 2" key="1">
    <citation type="journal article" date="2014" name="PLoS ONE">
        <title>Genome Information of Methylobacterium oryzae, a Plant-Probiotic Methylotroph in the Phyllosphere.</title>
        <authorList>
            <person name="Kwak M.J."/>
            <person name="Jeong H."/>
            <person name="Madhaiyan M."/>
            <person name="Lee Y."/>
            <person name="Sa T.M."/>
            <person name="Oh T.K."/>
            <person name="Kim J.F."/>
        </authorList>
    </citation>
    <scope>NUCLEOTIDE SEQUENCE [LARGE SCALE GENOMIC DNA]</scope>
    <source>
        <strain evidence="1 2">CBMB20</strain>
    </source>
</reference>
<dbReference type="HOGENOM" id="CLU_2735436_0_0_5"/>
<protein>
    <submittedName>
        <fullName evidence="1">Protein of unassigned function</fullName>
    </submittedName>
</protein>
<keyword evidence="2" id="KW-1185">Reference proteome</keyword>